<protein>
    <recommendedName>
        <fullName evidence="5">F-box domain-containing protein</fullName>
    </recommendedName>
</protein>
<dbReference type="InterPro" id="IPR050232">
    <property type="entry name" value="FBL13/AtMIF1-like"/>
</dbReference>
<dbReference type="PANTHER" id="PTHR31900">
    <property type="entry name" value="F-BOX/RNI SUPERFAMILY PROTEIN-RELATED"/>
    <property type="match status" value="1"/>
</dbReference>
<dbReference type="EMBL" id="EQ973784">
    <property type="protein sequence ID" value="EEF48157.1"/>
    <property type="molecule type" value="Genomic_DNA"/>
</dbReference>
<dbReference type="Proteomes" id="UP000008311">
    <property type="component" value="Unassembled WGS sequence"/>
</dbReference>
<evidence type="ECO:0000313" key="3">
    <source>
        <dbReference type="EMBL" id="EEF48157.1"/>
    </source>
</evidence>
<dbReference type="InParanoid" id="B9RKF9"/>
<dbReference type="InterPro" id="IPR055411">
    <property type="entry name" value="LRR_FXL15/At3g58940/PEG3-like"/>
</dbReference>
<feature type="domain" description="F-box" evidence="1">
    <location>
        <begin position="21"/>
        <end position="51"/>
    </location>
</feature>
<evidence type="ECO:0008006" key="5">
    <source>
        <dbReference type="Google" id="ProtNLM"/>
    </source>
</evidence>
<evidence type="ECO:0000259" key="2">
    <source>
        <dbReference type="Pfam" id="PF24758"/>
    </source>
</evidence>
<name>B9RKF9_RICCO</name>
<dbReference type="Gene3D" id="3.80.10.10">
    <property type="entry name" value="Ribonuclease Inhibitor"/>
    <property type="match status" value="1"/>
</dbReference>
<dbReference type="SUPFAM" id="SSF52047">
    <property type="entry name" value="RNI-like"/>
    <property type="match status" value="1"/>
</dbReference>
<dbReference type="Gene3D" id="1.20.1280.50">
    <property type="match status" value="1"/>
</dbReference>
<keyword evidence="4" id="KW-1185">Reference proteome</keyword>
<dbReference type="AlphaFoldDB" id="B9RKF9"/>
<dbReference type="InterPro" id="IPR032675">
    <property type="entry name" value="LRR_dom_sf"/>
</dbReference>
<dbReference type="InterPro" id="IPR036047">
    <property type="entry name" value="F-box-like_dom_sf"/>
</dbReference>
<dbReference type="SUPFAM" id="SSF81383">
    <property type="entry name" value="F-box domain"/>
    <property type="match status" value="1"/>
</dbReference>
<feature type="domain" description="F-box/LRR-repeat protein 15/At3g58940/PEG3-like LRR" evidence="2">
    <location>
        <begin position="113"/>
        <end position="272"/>
    </location>
</feature>
<evidence type="ECO:0000313" key="4">
    <source>
        <dbReference type="Proteomes" id="UP000008311"/>
    </source>
</evidence>
<gene>
    <name evidence="3" type="ORF">RCOM_1049060</name>
</gene>
<proteinExistence type="predicted"/>
<dbReference type="Pfam" id="PF24758">
    <property type="entry name" value="LRR_At5g56370"/>
    <property type="match status" value="1"/>
</dbReference>
<reference evidence="4" key="1">
    <citation type="journal article" date="2010" name="Nat. Biotechnol.">
        <title>Draft genome sequence of the oilseed species Ricinus communis.</title>
        <authorList>
            <person name="Chan A.P."/>
            <person name="Crabtree J."/>
            <person name="Zhao Q."/>
            <person name="Lorenzi H."/>
            <person name="Orvis J."/>
            <person name="Puiu D."/>
            <person name="Melake-Berhan A."/>
            <person name="Jones K.M."/>
            <person name="Redman J."/>
            <person name="Chen G."/>
            <person name="Cahoon E.B."/>
            <person name="Gedil M."/>
            <person name="Stanke M."/>
            <person name="Haas B.J."/>
            <person name="Wortman J.R."/>
            <person name="Fraser-Liggett C.M."/>
            <person name="Ravel J."/>
            <person name="Rabinowicz P.D."/>
        </authorList>
    </citation>
    <scope>NUCLEOTIDE SEQUENCE [LARGE SCALE GENOMIC DNA]</scope>
    <source>
        <strain evidence="4">cv. Hale</strain>
    </source>
</reference>
<evidence type="ECO:0000259" key="1">
    <source>
        <dbReference type="Pfam" id="PF00646"/>
    </source>
</evidence>
<accession>B9RKF9</accession>
<dbReference type="FunCoup" id="B9RKF9">
    <property type="interactions" value="289"/>
</dbReference>
<dbReference type="Pfam" id="PF00646">
    <property type="entry name" value="F-box"/>
    <property type="match status" value="1"/>
</dbReference>
<sequence length="395" mass="45924">MELAKHVVLPSPKPKSIIEILGDDLVFRIFSFLTFEELSEIRNLSKHWKRLYNSVPKIRIDSRDLSEDRRGWLANLMRMHWENRPDTKRVENLDVYWLFSADDDIYEIERYHLRSWIQEAARCNVRAINLDLHYHDEIQTMFAFQIDDAYSCRQLENLTLSWVQLPLPTTGFYSLQVLELISVTVSVDNFGEWISDNCRRLKELKLECAAGTQLLNLTSSSLEKLEISNSEEDHLCHISISCRKLDDLFLDFYSNSDDTSLKICAPNLYTLILGGDIFHRYTLGEFSNLHIANIYVGRNPFRRAERGAIMDRNLTKILQSIRQTRCLTSDEKFIRPILENNLTLPTFSNALFLSLCDVQNFPTIVSFLRVFPNLMSVEIISDEADQEAEPDISLA</sequence>
<dbReference type="InterPro" id="IPR001810">
    <property type="entry name" value="F-box_dom"/>
</dbReference>
<organism evidence="3 4">
    <name type="scientific">Ricinus communis</name>
    <name type="common">Castor bean</name>
    <dbReference type="NCBI Taxonomy" id="3988"/>
    <lineage>
        <taxon>Eukaryota</taxon>
        <taxon>Viridiplantae</taxon>
        <taxon>Streptophyta</taxon>
        <taxon>Embryophyta</taxon>
        <taxon>Tracheophyta</taxon>
        <taxon>Spermatophyta</taxon>
        <taxon>Magnoliopsida</taxon>
        <taxon>eudicotyledons</taxon>
        <taxon>Gunneridae</taxon>
        <taxon>Pentapetalae</taxon>
        <taxon>rosids</taxon>
        <taxon>fabids</taxon>
        <taxon>Malpighiales</taxon>
        <taxon>Euphorbiaceae</taxon>
        <taxon>Acalyphoideae</taxon>
        <taxon>Acalypheae</taxon>
        <taxon>Ricinus</taxon>
    </lineage>
</organism>
<dbReference type="PANTHER" id="PTHR31900:SF27">
    <property type="entry name" value="FBD DOMAIN-CONTAINING PROTEIN"/>
    <property type="match status" value="1"/>
</dbReference>